<dbReference type="InterPro" id="IPR049326">
    <property type="entry name" value="Rhodopsin_dom_fungi"/>
</dbReference>
<comment type="caution">
    <text evidence="8">The sequence shown here is derived from an EMBL/GenBank/DDBJ whole genome shotgun (WGS) entry which is preliminary data.</text>
</comment>
<feature type="transmembrane region" description="Helical" evidence="6">
    <location>
        <begin position="58"/>
        <end position="81"/>
    </location>
</feature>
<keyword evidence="2 6" id="KW-0812">Transmembrane</keyword>
<evidence type="ECO:0000313" key="8">
    <source>
        <dbReference type="EMBL" id="PHH61212.1"/>
    </source>
</evidence>
<keyword evidence="4 6" id="KW-0472">Membrane</keyword>
<evidence type="ECO:0000313" key="9">
    <source>
        <dbReference type="Proteomes" id="UP000226192"/>
    </source>
</evidence>
<comment type="subcellular location">
    <subcellularLocation>
        <location evidence="1">Membrane</location>
        <topology evidence="1">Multi-pass membrane protein</topology>
    </subcellularLocation>
</comment>
<feature type="transmembrane region" description="Helical" evidence="6">
    <location>
        <begin position="257"/>
        <end position="281"/>
    </location>
</feature>
<dbReference type="STRING" id="1399860.A0A2C5Y1V7"/>
<dbReference type="Proteomes" id="UP000226192">
    <property type="component" value="Unassembled WGS sequence"/>
</dbReference>
<evidence type="ECO:0000256" key="4">
    <source>
        <dbReference type="ARBA" id="ARBA00023136"/>
    </source>
</evidence>
<dbReference type="GO" id="GO:0016020">
    <property type="term" value="C:membrane"/>
    <property type="evidence" value="ECO:0007669"/>
    <property type="project" value="UniProtKB-SubCell"/>
</dbReference>
<dbReference type="AlphaFoldDB" id="A0A2C5Y1V7"/>
<protein>
    <recommendedName>
        <fullName evidence="7">Rhodopsin domain-containing protein</fullName>
    </recommendedName>
</protein>
<sequence>MAERPFVYPPVAVVPDFVRPHNENALGYGVIGIALSSSTAVIILRLYSRWFVLGKPTFGDYALIAAYVLFVAVIALVFEVAGSIGLSVHQNNLKVQEIKKFIHIAFNATIIFSVFIALAKASILLEWIRIFVPRGTRNLLFWACHLIMWTNIIFYLVVILYVCILCTPLEDKWDHDGTCRLDTGWTSVAAASVNLATDICIFLLPQRVIWRLHMTTRRKFGVAAMFSIGILGAVAAAVRLGLTVIRVRAQDVDSTFAFSSIVLCALAEGTCAFIVVCGPALPQAFSHTSATKLRSFFGSRMSFFLDKLHVLWYKKQGETISSVELPKRAEEGGAVVVCRTTFGAVLDLDRHCEGQYQEPLPSKNRQSQTT</sequence>
<organism evidence="8 9">
    <name type="scientific">Ophiocordyceps australis</name>
    <dbReference type="NCBI Taxonomy" id="1399860"/>
    <lineage>
        <taxon>Eukaryota</taxon>
        <taxon>Fungi</taxon>
        <taxon>Dikarya</taxon>
        <taxon>Ascomycota</taxon>
        <taxon>Pezizomycotina</taxon>
        <taxon>Sordariomycetes</taxon>
        <taxon>Hypocreomycetidae</taxon>
        <taxon>Hypocreales</taxon>
        <taxon>Ophiocordycipitaceae</taxon>
        <taxon>Ophiocordyceps</taxon>
    </lineage>
</organism>
<reference evidence="8 9" key="1">
    <citation type="submission" date="2017-06" db="EMBL/GenBank/DDBJ databases">
        <title>Ant-infecting Ophiocordyceps genomes reveal a high diversity of potential behavioral manipulation genes and a possible major role for enterotoxins.</title>
        <authorList>
            <person name="De Bekker C."/>
            <person name="Evans H.C."/>
            <person name="Brachmann A."/>
            <person name="Hughes D.P."/>
        </authorList>
    </citation>
    <scope>NUCLEOTIDE SEQUENCE [LARGE SCALE GENOMIC DNA]</scope>
    <source>
        <strain evidence="8 9">Map64</strain>
    </source>
</reference>
<dbReference type="EMBL" id="NJET01000112">
    <property type="protein sequence ID" value="PHH61212.1"/>
    <property type="molecule type" value="Genomic_DNA"/>
</dbReference>
<proteinExistence type="inferred from homology"/>
<feature type="transmembrane region" description="Helical" evidence="6">
    <location>
        <begin position="25"/>
        <end position="46"/>
    </location>
</feature>
<feature type="domain" description="Rhodopsin" evidence="7">
    <location>
        <begin position="44"/>
        <end position="285"/>
    </location>
</feature>
<comment type="similarity">
    <text evidence="5">Belongs to the SAT4 family.</text>
</comment>
<feature type="transmembrane region" description="Helical" evidence="6">
    <location>
        <begin position="101"/>
        <end position="127"/>
    </location>
</feature>
<dbReference type="PANTHER" id="PTHR33048">
    <property type="entry name" value="PTH11-LIKE INTEGRAL MEMBRANE PROTEIN (AFU_ORTHOLOGUE AFUA_5G11245)"/>
    <property type="match status" value="1"/>
</dbReference>
<dbReference type="Pfam" id="PF20684">
    <property type="entry name" value="Fung_rhodopsin"/>
    <property type="match status" value="1"/>
</dbReference>
<evidence type="ECO:0000256" key="2">
    <source>
        <dbReference type="ARBA" id="ARBA00022692"/>
    </source>
</evidence>
<keyword evidence="3 6" id="KW-1133">Transmembrane helix</keyword>
<evidence type="ECO:0000256" key="3">
    <source>
        <dbReference type="ARBA" id="ARBA00022989"/>
    </source>
</evidence>
<accession>A0A2C5Y1V7</accession>
<dbReference type="PANTHER" id="PTHR33048:SF160">
    <property type="entry name" value="SAT4 FAMILY MEMBRANE PROTEIN"/>
    <property type="match status" value="1"/>
</dbReference>
<feature type="transmembrane region" description="Helical" evidence="6">
    <location>
        <begin position="184"/>
        <end position="204"/>
    </location>
</feature>
<name>A0A2C5Y1V7_9HYPO</name>
<feature type="transmembrane region" description="Helical" evidence="6">
    <location>
        <begin position="224"/>
        <end position="245"/>
    </location>
</feature>
<evidence type="ECO:0000259" key="7">
    <source>
        <dbReference type="Pfam" id="PF20684"/>
    </source>
</evidence>
<evidence type="ECO:0000256" key="5">
    <source>
        <dbReference type="ARBA" id="ARBA00038359"/>
    </source>
</evidence>
<evidence type="ECO:0000256" key="1">
    <source>
        <dbReference type="ARBA" id="ARBA00004141"/>
    </source>
</evidence>
<dbReference type="OrthoDB" id="444631at2759"/>
<evidence type="ECO:0000256" key="6">
    <source>
        <dbReference type="SAM" id="Phobius"/>
    </source>
</evidence>
<gene>
    <name evidence="8" type="ORF">CDD81_693</name>
</gene>
<dbReference type="InterPro" id="IPR052337">
    <property type="entry name" value="SAT4-like"/>
</dbReference>
<keyword evidence="9" id="KW-1185">Reference proteome</keyword>
<feature type="transmembrane region" description="Helical" evidence="6">
    <location>
        <begin position="139"/>
        <end position="164"/>
    </location>
</feature>